<reference evidence="1 2" key="1">
    <citation type="submission" date="2023-03" db="EMBL/GenBank/DDBJ databases">
        <title>Genome sequence of Microbacterium sp. KACC 23027.</title>
        <authorList>
            <person name="Kim S."/>
            <person name="Heo J."/>
            <person name="Kwon S.-W."/>
        </authorList>
    </citation>
    <scope>NUCLEOTIDE SEQUENCE [LARGE SCALE GENOMIC DNA]</scope>
    <source>
        <strain evidence="1 2">KACC 23027</strain>
    </source>
</reference>
<organism evidence="1 2">
    <name type="scientific">Microbacterium horticulturae</name>
    <dbReference type="NCBI Taxonomy" id="3028316"/>
    <lineage>
        <taxon>Bacteria</taxon>
        <taxon>Bacillati</taxon>
        <taxon>Actinomycetota</taxon>
        <taxon>Actinomycetes</taxon>
        <taxon>Micrococcales</taxon>
        <taxon>Microbacteriaceae</taxon>
        <taxon>Microbacterium</taxon>
    </lineage>
</organism>
<gene>
    <name evidence="1" type="ORF">PU630_11600</name>
</gene>
<dbReference type="EMBL" id="CP119108">
    <property type="protein sequence ID" value="WEG07884.1"/>
    <property type="molecule type" value="Genomic_DNA"/>
</dbReference>
<dbReference type="Proteomes" id="UP001214553">
    <property type="component" value="Chromosome"/>
</dbReference>
<dbReference type="RefSeq" id="WP_275277222.1">
    <property type="nucleotide sequence ID" value="NZ_CP119108.1"/>
</dbReference>
<dbReference type="InterPro" id="IPR043777">
    <property type="entry name" value="DUF5719"/>
</dbReference>
<sequence>MTRVGVTARLIAGAVIAVGAGAVVAGGIVFDWMPQEATPVSQKVAPIAADSVLTCAGPLLAIGRDATQASSISVAATQSIVATGDGTKKSTLKAPDVDGDGGPLRLITSASGRNTPQAAAAASTTVDADDLGGFVASPCGPALMDSWLVAGSTTTGAADLITLANPGKVAATVDLTLYGKDGQSQPAGGNDVIVAAGTERVIPLAGLGVGDDAPVVRVTATGAPVRAMLQASNSVALDVTGVDQTTALGAAAKRQVITGVHVTSEQQDNPLTVVRLLSPDDDTTAQVTVVGEHGSTGPGQEVTLTGGTPAELQLPLAVGSYAIVVSADTPVVAGVWQATGISGGDDFTWAEPAETLDAGGDGALVSVPKGPAPRLDMLADSGKAAKVTATAVGGGEALSATATSGQVASLTLVAGTSYRITTDRPVHASVAFVGDKQLATYPMSPPAAASAPVTVYR</sequence>
<protein>
    <submittedName>
        <fullName evidence="1">DUF5719 family protein</fullName>
    </submittedName>
</protein>
<dbReference type="Pfam" id="PF18986">
    <property type="entry name" value="DUF5719"/>
    <property type="match status" value="1"/>
</dbReference>
<proteinExistence type="predicted"/>
<evidence type="ECO:0000313" key="2">
    <source>
        <dbReference type="Proteomes" id="UP001214553"/>
    </source>
</evidence>
<name>A0ABY8BUM7_9MICO</name>
<evidence type="ECO:0000313" key="1">
    <source>
        <dbReference type="EMBL" id="WEG07884.1"/>
    </source>
</evidence>
<keyword evidence="2" id="KW-1185">Reference proteome</keyword>
<accession>A0ABY8BUM7</accession>